<sequence>MEGAQAVSINTSETWCKQTAIGTENSKEVHQKIRVLNFHAKIDKQATSIDESSASVLKYRTPNFRVVATIEMSPMNDTQMWKVGWIQACTDMMFHNTYGDEGYTSWEFPELTSGQQSMISDCDGHHYPWYGSRNETVIFEGPCKMYQSATIAMNDNFHPHVTWRNPANRNQTEPNLSHICRDQSFYVWLVAWNMSEHKAFILKTVRWNMFLEITVDPAKPLGQRAKLVSNPIPKQPDVLENTIPIPRCALMPPNANSAQLLVWKPKIGPEVLIIPPVWKKDKPLEEQVIRFDSKLCKL</sequence>
<keyword evidence="2" id="KW-1185">Reference proteome</keyword>
<name>A0A8W8L8P0_MAGGI</name>
<evidence type="ECO:0000313" key="1">
    <source>
        <dbReference type="EnsemblMetazoa" id="G27079.1:cds"/>
    </source>
</evidence>
<accession>A0A8W8L8P0</accession>
<dbReference type="PANTHER" id="PTHR31655:SF7">
    <property type="entry name" value="PROTEIN FAM78A"/>
    <property type="match status" value="1"/>
</dbReference>
<dbReference type="PANTHER" id="PTHR31655">
    <property type="entry name" value="PROTEIN FAM78A"/>
    <property type="match status" value="1"/>
</dbReference>
<dbReference type="OMA" id="MQLNIEV"/>
<dbReference type="EnsemblMetazoa" id="G27079.1">
    <property type="protein sequence ID" value="G27079.1:cds"/>
    <property type="gene ID" value="G27079"/>
</dbReference>
<dbReference type="InterPro" id="IPR029638">
    <property type="entry name" value="FAM78"/>
</dbReference>
<reference evidence="1" key="1">
    <citation type="submission" date="2022-08" db="UniProtKB">
        <authorList>
            <consortium name="EnsemblMetazoa"/>
        </authorList>
    </citation>
    <scope>IDENTIFICATION</scope>
    <source>
        <strain evidence="1">05x7-T-G4-1.051#20</strain>
    </source>
</reference>
<proteinExistence type="predicted"/>
<organism evidence="1 2">
    <name type="scientific">Magallana gigas</name>
    <name type="common">Pacific oyster</name>
    <name type="synonym">Crassostrea gigas</name>
    <dbReference type="NCBI Taxonomy" id="29159"/>
    <lineage>
        <taxon>Eukaryota</taxon>
        <taxon>Metazoa</taxon>
        <taxon>Spiralia</taxon>
        <taxon>Lophotrochozoa</taxon>
        <taxon>Mollusca</taxon>
        <taxon>Bivalvia</taxon>
        <taxon>Autobranchia</taxon>
        <taxon>Pteriomorphia</taxon>
        <taxon>Ostreida</taxon>
        <taxon>Ostreoidea</taxon>
        <taxon>Ostreidae</taxon>
        <taxon>Magallana</taxon>
    </lineage>
</organism>
<protein>
    <recommendedName>
        <fullName evidence="3">Protein FAM78B</fullName>
    </recommendedName>
</protein>
<dbReference type="OrthoDB" id="9971204at2759"/>
<evidence type="ECO:0008006" key="3">
    <source>
        <dbReference type="Google" id="ProtNLM"/>
    </source>
</evidence>
<dbReference type="KEGG" id="crg:105324880"/>
<dbReference type="Proteomes" id="UP000005408">
    <property type="component" value="Unassembled WGS sequence"/>
</dbReference>
<dbReference type="AlphaFoldDB" id="A0A8W8L8P0"/>
<evidence type="ECO:0000313" key="2">
    <source>
        <dbReference type="Proteomes" id="UP000005408"/>
    </source>
</evidence>
<dbReference type="GeneID" id="105324880"/>